<comment type="pathway">
    <text evidence="11">Phospholipid metabolism; phosphatidylinositol metabolism.</text>
</comment>
<evidence type="ECO:0000256" key="6">
    <source>
        <dbReference type="ARBA" id="ARBA00023098"/>
    </source>
</evidence>
<keyword evidence="8" id="KW-1208">Phospholipid metabolism</keyword>
<evidence type="ECO:0000256" key="12">
    <source>
        <dbReference type="ARBA" id="ARBA00066957"/>
    </source>
</evidence>
<dbReference type="AlphaFoldDB" id="A0A7I9Y0P4"/>
<dbReference type="EC" id="2.4.1.346" evidence="12"/>
<keyword evidence="6" id="KW-0443">Lipid metabolism</keyword>
<evidence type="ECO:0000256" key="15">
    <source>
        <dbReference type="ARBA" id="ARBA00076875"/>
    </source>
</evidence>
<keyword evidence="7" id="KW-0594">Phospholipid biosynthesis</keyword>
<evidence type="ECO:0000313" key="20">
    <source>
        <dbReference type="EMBL" id="GFG75547.1"/>
    </source>
</evidence>
<dbReference type="InterPro" id="IPR001296">
    <property type="entry name" value="Glyco_trans_1"/>
</dbReference>
<dbReference type="FunFam" id="3.40.50.2000:FF:000115">
    <property type="entry name" value="Alpha-(1-6)-phosphatidylinositol monomannoside mannosyltransferase"/>
    <property type="match status" value="1"/>
</dbReference>
<name>A0A7I9Y0P4_9MYCO</name>
<dbReference type="GO" id="GO:0016020">
    <property type="term" value="C:membrane"/>
    <property type="evidence" value="ECO:0007669"/>
    <property type="project" value="GOC"/>
</dbReference>
<evidence type="ECO:0000256" key="3">
    <source>
        <dbReference type="ARBA" id="ARBA00022516"/>
    </source>
</evidence>
<comment type="catalytic activity">
    <reaction evidence="9">
        <text>a 1,2-diacyl-sn-glycero-3-phospho-[alpha-D-6-acyl-mannopyranosyl-(1&lt;-&gt;6)-D-myo-inositol] + GDP-alpha-D-mannose = a 2-O-(alpha-D-mannosyl)-6-O-(6-O-acyl-alpha-D-mannosyl)-1-phosphatidyl-1D-myo-inositol + GDP + H(+)</text>
        <dbReference type="Rhea" id="RHEA:52444"/>
        <dbReference type="ChEBI" id="CHEBI:15378"/>
        <dbReference type="ChEBI" id="CHEBI:57527"/>
        <dbReference type="ChEBI" id="CHEBI:58189"/>
        <dbReference type="ChEBI" id="CHEBI:88053"/>
        <dbReference type="ChEBI" id="CHEBI:136625"/>
        <dbReference type="EC" id="2.4.1.346"/>
    </reaction>
</comment>
<dbReference type="InterPro" id="IPR050194">
    <property type="entry name" value="Glycosyltransferase_grp1"/>
</dbReference>
<evidence type="ECO:0000256" key="7">
    <source>
        <dbReference type="ARBA" id="ARBA00023209"/>
    </source>
</evidence>
<evidence type="ECO:0000256" key="8">
    <source>
        <dbReference type="ARBA" id="ARBA00023264"/>
    </source>
</evidence>
<feature type="domain" description="Glycosyltransferase subfamily 4-like N-terminal" evidence="19">
    <location>
        <begin position="15"/>
        <end position="177"/>
    </location>
</feature>
<dbReference type="PANTHER" id="PTHR45947">
    <property type="entry name" value="SULFOQUINOVOSYL TRANSFERASE SQD2"/>
    <property type="match status" value="1"/>
</dbReference>
<comment type="pathway">
    <text evidence="1">Lipid metabolism.</text>
</comment>
<dbReference type="FunFam" id="3.40.50.2000:FF:000069">
    <property type="entry name" value="Alpha-(1-6)-phosphatidylinositol monomannoside mannosyltransferase"/>
    <property type="match status" value="1"/>
</dbReference>
<dbReference type="SUPFAM" id="SSF53756">
    <property type="entry name" value="UDP-Glycosyltransferase/glycogen phosphorylase"/>
    <property type="match status" value="1"/>
</dbReference>
<dbReference type="Pfam" id="PF00534">
    <property type="entry name" value="Glycos_transf_1"/>
    <property type="match status" value="1"/>
</dbReference>
<accession>A0A7I9Y0P4</accession>
<feature type="domain" description="Glycosyl transferase family 1" evidence="18">
    <location>
        <begin position="192"/>
        <end position="360"/>
    </location>
</feature>
<evidence type="ECO:0000256" key="2">
    <source>
        <dbReference type="ARBA" id="ARBA00009481"/>
    </source>
</evidence>
<evidence type="ECO:0000256" key="1">
    <source>
        <dbReference type="ARBA" id="ARBA00005189"/>
    </source>
</evidence>
<dbReference type="InterPro" id="IPR028098">
    <property type="entry name" value="Glyco_trans_4-like_N"/>
</dbReference>
<evidence type="ECO:0000256" key="9">
    <source>
        <dbReference type="ARBA" id="ARBA00051960"/>
    </source>
</evidence>
<protein>
    <recommendedName>
        <fullName evidence="13">GDP-mannose-dependent alpha-(1-6)-phosphatidylinositol monomannoside mannosyltransferase</fullName>
        <ecNumber evidence="12">2.4.1.346</ecNumber>
    </recommendedName>
    <alternativeName>
        <fullName evidence="14">Alpha-D-mannose-alpha-(1-6)-phosphatidylmyo-inositol-mannosyltransferase</fullName>
    </alternativeName>
    <alternativeName>
        <fullName evidence="17">Alpha-mannosyltransferase</fullName>
    </alternativeName>
    <alternativeName>
        <fullName evidence="16">Guanosine diphosphomannose-phosphatidyl-inositol alpha-mannosyltransferase</fullName>
    </alternativeName>
    <alternativeName>
        <fullName evidence="15">Phosphatidylinositol alpha-mannosyltransferase</fullName>
    </alternativeName>
</protein>
<proteinExistence type="inferred from homology"/>
<keyword evidence="3" id="KW-0444">Lipid biosynthesis</keyword>
<comment type="catalytic activity">
    <reaction evidence="10">
        <text>a 1,2-diacyl-sn-glycero-3-phospho-[alpha-D-mannopyranosyl-(1&lt;-&gt;6)-D-myo-inositol] + GDP-alpha-D-mannose = a 2,6-O-bis(alpha-D-mannopyranosyl)-1-phosphatidyl-1D-myo-inositol + GDP + H(+)</text>
        <dbReference type="Rhea" id="RHEA:52440"/>
        <dbReference type="ChEBI" id="CHEBI:15378"/>
        <dbReference type="ChEBI" id="CHEBI:57527"/>
        <dbReference type="ChEBI" id="CHEBI:58189"/>
        <dbReference type="ChEBI" id="CHEBI:87673"/>
        <dbReference type="ChEBI" id="CHEBI:136624"/>
        <dbReference type="EC" id="2.4.1.346"/>
    </reaction>
</comment>
<comment type="caution">
    <text evidence="20">The sequence shown here is derived from an EMBL/GenBank/DDBJ whole genome shotgun (WGS) entry which is preliminary data.</text>
</comment>
<dbReference type="GO" id="GO:0033164">
    <property type="term" value="F:initiation-specific glycolipid 1,6-alpha-mannosyltransferase activity"/>
    <property type="evidence" value="ECO:0007669"/>
    <property type="project" value="UniProtKB-ARBA"/>
</dbReference>
<dbReference type="RefSeq" id="WP_163758340.1">
    <property type="nucleotide sequence ID" value="NZ_BLKW01000004.1"/>
</dbReference>
<evidence type="ECO:0000256" key="4">
    <source>
        <dbReference type="ARBA" id="ARBA00022676"/>
    </source>
</evidence>
<dbReference type="EMBL" id="BLKW01000004">
    <property type="protein sequence ID" value="GFG75547.1"/>
    <property type="molecule type" value="Genomic_DNA"/>
</dbReference>
<sequence length="391" mass="42025">MSRVLLVTNDFPPRPGGIQSYLAEFVSRMVSAQSHAVTVYAPQWKGADTFDRSAATAGYQVVRHPGTLMMPGPAVDTRMRRLIAKYEIDTIWFGAAAPLALLAHRARQQGVTRVLASTHGHEVGWSMLPVARSVLRRIGESCDVVTFVSRYTRSRFASAFGPRTALEYLPPGVDTDRFRPDPAARAQMRARYRLGQRPTVVCVSRLVPRKGQDTLIRALPLIRRRVDGAALVITGGGPYLAGLRRLAQRVGVAEHVTFTGGIPGAELPAHYAMADVFAMPCRTRGAGLDVEGLGIVFLEASATGIPVVAGCSGGAPETVWHNKTGLVVDGRSVDQVAGAVSELLVDRARGEAMGAAGRRWVTAHWRWDTLAARLANLLDGRAVTNGPAGLP</sequence>
<evidence type="ECO:0000256" key="17">
    <source>
        <dbReference type="ARBA" id="ARBA00079381"/>
    </source>
</evidence>
<dbReference type="Gene3D" id="3.40.50.2000">
    <property type="entry name" value="Glycogen Phosphorylase B"/>
    <property type="match status" value="2"/>
</dbReference>
<evidence type="ECO:0000256" key="14">
    <source>
        <dbReference type="ARBA" id="ARBA00075163"/>
    </source>
</evidence>
<evidence type="ECO:0000256" key="16">
    <source>
        <dbReference type="ARBA" id="ARBA00077842"/>
    </source>
</evidence>
<keyword evidence="4 20" id="KW-0328">Glycosyltransferase</keyword>
<evidence type="ECO:0000259" key="18">
    <source>
        <dbReference type="Pfam" id="PF00534"/>
    </source>
</evidence>
<gene>
    <name evidence="20" type="primary">pimB_2</name>
    <name evidence="20" type="ORF">MBOT_29120</name>
</gene>
<comment type="similarity">
    <text evidence="2">Belongs to the glycosyltransferase group 1 family. Glycosyltransferase 4 subfamily.</text>
</comment>
<evidence type="ECO:0000256" key="10">
    <source>
        <dbReference type="ARBA" id="ARBA00052876"/>
    </source>
</evidence>
<dbReference type="Proteomes" id="UP000465361">
    <property type="component" value="Unassembled WGS sequence"/>
</dbReference>
<organism evidence="20 21">
    <name type="scientific">Mycobacterium botniense</name>
    <dbReference type="NCBI Taxonomy" id="84962"/>
    <lineage>
        <taxon>Bacteria</taxon>
        <taxon>Bacillati</taxon>
        <taxon>Actinomycetota</taxon>
        <taxon>Actinomycetes</taxon>
        <taxon>Mycobacteriales</taxon>
        <taxon>Mycobacteriaceae</taxon>
        <taxon>Mycobacterium</taxon>
    </lineage>
</organism>
<evidence type="ECO:0000259" key="19">
    <source>
        <dbReference type="Pfam" id="PF13439"/>
    </source>
</evidence>
<evidence type="ECO:0000256" key="5">
    <source>
        <dbReference type="ARBA" id="ARBA00022679"/>
    </source>
</evidence>
<dbReference type="Pfam" id="PF13439">
    <property type="entry name" value="Glyco_transf_4"/>
    <property type="match status" value="1"/>
</dbReference>
<dbReference type="GO" id="GO:0043750">
    <property type="term" value="F:phosphatidylinositol alpha-mannosyltransferase activity"/>
    <property type="evidence" value="ECO:0007669"/>
    <property type="project" value="UniProtKB-ARBA"/>
</dbReference>
<dbReference type="GO" id="GO:0008654">
    <property type="term" value="P:phospholipid biosynthetic process"/>
    <property type="evidence" value="ECO:0007669"/>
    <property type="project" value="UniProtKB-KW"/>
</dbReference>
<keyword evidence="5 20" id="KW-0808">Transferase</keyword>
<dbReference type="PANTHER" id="PTHR45947:SF3">
    <property type="entry name" value="SULFOQUINOVOSYL TRANSFERASE SQD2"/>
    <property type="match status" value="1"/>
</dbReference>
<evidence type="ECO:0000256" key="13">
    <source>
        <dbReference type="ARBA" id="ARBA00068536"/>
    </source>
</evidence>
<dbReference type="CDD" id="cd03801">
    <property type="entry name" value="GT4_PimA-like"/>
    <property type="match status" value="1"/>
</dbReference>
<keyword evidence="21" id="KW-1185">Reference proteome</keyword>
<evidence type="ECO:0000313" key="21">
    <source>
        <dbReference type="Proteomes" id="UP000465361"/>
    </source>
</evidence>
<dbReference type="GO" id="GO:0009247">
    <property type="term" value="P:glycolipid biosynthetic process"/>
    <property type="evidence" value="ECO:0007669"/>
    <property type="project" value="UniProtKB-ARBA"/>
</dbReference>
<reference evidence="20 21" key="1">
    <citation type="journal article" date="2019" name="Emerg. Microbes Infect.">
        <title>Comprehensive subspecies identification of 175 nontuberculous mycobacteria species based on 7547 genomic profiles.</title>
        <authorList>
            <person name="Matsumoto Y."/>
            <person name="Kinjo T."/>
            <person name="Motooka D."/>
            <person name="Nabeya D."/>
            <person name="Jung N."/>
            <person name="Uechi K."/>
            <person name="Horii T."/>
            <person name="Iida T."/>
            <person name="Fujita J."/>
            <person name="Nakamura S."/>
        </authorList>
    </citation>
    <scope>NUCLEOTIDE SEQUENCE [LARGE SCALE GENOMIC DNA]</scope>
    <source>
        <strain evidence="20 21">JCM 17322</strain>
    </source>
</reference>
<evidence type="ECO:0000256" key="11">
    <source>
        <dbReference type="ARBA" id="ARBA00060651"/>
    </source>
</evidence>